<evidence type="ECO:0000256" key="1">
    <source>
        <dbReference type="ARBA" id="ARBA00004162"/>
    </source>
</evidence>
<keyword evidence="8" id="KW-1015">Disulfide bond</keyword>
<dbReference type="Proteomes" id="UP000694548">
    <property type="component" value="Chromosome sgr15"/>
</dbReference>
<name>A0A8C6VXE7_NOTFU</name>
<evidence type="ECO:0000256" key="2">
    <source>
        <dbReference type="ARBA" id="ARBA00022475"/>
    </source>
</evidence>
<keyword evidence="7 11" id="KW-0472">Membrane</keyword>
<evidence type="ECO:0000256" key="9">
    <source>
        <dbReference type="ARBA" id="ARBA00023180"/>
    </source>
</evidence>
<keyword evidence="3 11" id="KW-0812">Transmembrane</keyword>
<protein>
    <submittedName>
        <fullName evidence="13">Plexin D1</fullName>
    </submittedName>
</protein>
<evidence type="ECO:0000256" key="6">
    <source>
        <dbReference type="ARBA" id="ARBA00022989"/>
    </source>
</evidence>
<dbReference type="Gene3D" id="2.60.40.10">
    <property type="entry name" value="Immunoglobulins"/>
    <property type="match status" value="4"/>
</dbReference>
<dbReference type="Pfam" id="PF01403">
    <property type="entry name" value="Sema"/>
    <property type="match status" value="1"/>
</dbReference>
<dbReference type="InterPro" id="IPR046800">
    <property type="entry name" value="Plexin_RBD"/>
</dbReference>
<dbReference type="FunFam" id="1.10.506.10:FF:000024">
    <property type="entry name" value="Plexin D1"/>
    <property type="match status" value="1"/>
</dbReference>
<dbReference type="Gene3D" id="3.30.1680.10">
    <property type="entry name" value="ligand-binding face of the semaphorins, domain 2"/>
    <property type="match status" value="1"/>
</dbReference>
<reference evidence="13" key="2">
    <citation type="submission" date="2025-08" db="UniProtKB">
        <authorList>
            <consortium name="Ensembl"/>
        </authorList>
    </citation>
    <scope>IDENTIFICATION</scope>
</reference>
<gene>
    <name evidence="13" type="primary">PLXND1</name>
</gene>
<dbReference type="Pfam" id="PF01833">
    <property type="entry name" value="TIG"/>
    <property type="match status" value="3"/>
</dbReference>
<evidence type="ECO:0000256" key="10">
    <source>
        <dbReference type="PROSITE-ProRule" id="PRU00352"/>
    </source>
</evidence>
<keyword evidence="9" id="KW-0325">Glycoprotein</keyword>
<dbReference type="InterPro" id="IPR036352">
    <property type="entry name" value="Semap_dom_sf"/>
</dbReference>
<dbReference type="Pfam" id="PF08337">
    <property type="entry name" value="Plexin_cytopl"/>
    <property type="match status" value="1"/>
</dbReference>
<dbReference type="PANTHER" id="PTHR22625">
    <property type="entry name" value="PLEXIN"/>
    <property type="match status" value="1"/>
</dbReference>
<dbReference type="GO" id="GO:0002116">
    <property type="term" value="C:semaphorin receptor complex"/>
    <property type="evidence" value="ECO:0007669"/>
    <property type="project" value="TreeGrafter"/>
</dbReference>
<evidence type="ECO:0000313" key="13">
    <source>
        <dbReference type="Ensembl" id="ENSNFUP00015046970.1"/>
    </source>
</evidence>
<evidence type="ECO:0000256" key="11">
    <source>
        <dbReference type="SAM" id="Phobius"/>
    </source>
</evidence>
<keyword evidence="6 11" id="KW-1133">Transmembrane helix</keyword>
<accession>A0A8C6VXE7</accession>
<dbReference type="SUPFAM" id="SSF81296">
    <property type="entry name" value="E set domains"/>
    <property type="match status" value="3"/>
</dbReference>
<dbReference type="InterPro" id="IPR013548">
    <property type="entry name" value="Plexin_cytoplasmic_RasGAP_dom"/>
</dbReference>
<comment type="caution">
    <text evidence="10">Lacks conserved residue(s) required for the propagation of feature annotation.</text>
</comment>
<dbReference type="SUPFAM" id="SSF48350">
    <property type="entry name" value="GTPase activation domain, GAP"/>
    <property type="match status" value="1"/>
</dbReference>
<evidence type="ECO:0000256" key="8">
    <source>
        <dbReference type="ARBA" id="ARBA00023157"/>
    </source>
</evidence>
<dbReference type="Gene3D" id="3.10.20.90">
    <property type="entry name" value="Phosphatidylinositol 3-kinase Catalytic Subunit, Chain A, domain 1"/>
    <property type="match status" value="1"/>
</dbReference>
<evidence type="ECO:0000256" key="7">
    <source>
        <dbReference type="ARBA" id="ARBA00023136"/>
    </source>
</evidence>
<organism evidence="13 14">
    <name type="scientific">Nothobranchius furzeri</name>
    <name type="common">Turquoise killifish</name>
    <dbReference type="NCBI Taxonomy" id="105023"/>
    <lineage>
        <taxon>Eukaryota</taxon>
        <taxon>Metazoa</taxon>
        <taxon>Chordata</taxon>
        <taxon>Craniata</taxon>
        <taxon>Vertebrata</taxon>
        <taxon>Euteleostomi</taxon>
        <taxon>Actinopterygii</taxon>
        <taxon>Neopterygii</taxon>
        <taxon>Teleostei</taxon>
        <taxon>Neoteleostei</taxon>
        <taxon>Acanthomorphata</taxon>
        <taxon>Ovalentaria</taxon>
        <taxon>Atherinomorphae</taxon>
        <taxon>Cyprinodontiformes</taxon>
        <taxon>Nothobranchiidae</taxon>
        <taxon>Nothobranchius</taxon>
    </lineage>
</organism>
<evidence type="ECO:0000259" key="12">
    <source>
        <dbReference type="PROSITE" id="PS51004"/>
    </source>
</evidence>
<dbReference type="InterPro" id="IPR002909">
    <property type="entry name" value="IPT_dom"/>
</dbReference>
<dbReference type="GO" id="GO:0005886">
    <property type="term" value="C:plasma membrane"/>
    <property type="evidence" value="ECO:0007669"/>
    <property type="project" value="UniProtKB-SubCell"/>
</dbReference>
<dbReference type="InterPro" id="IPR008936">
    <property type="entry name" value="Rho_GTPase_activation_prot"/>
</dbReference>
<keyword evidence="4" id="KW-0732">Signal</keyword>
<dbReference type="Ensembl" id="ENSNFUT00015049020.1">
    <property type="protein sequence ID" value="ENSNFUP00015046970.1"/>
    <property type="gene ID" value="ENSNFUG00015021954.1"/>
</dbReference>
<dbReference type="GO" id="GO:0007162">
    <property type="term" value="P:negative regulation of cell adhesion"/>
    <property type="evidence" value="ECO:0007669"/>
    <property type="project" value="TreeGrafter"/>
</dbReference>
<dbReference type="PROSITE" id="PS51004">
    <property type="entry name" value="SEMA"/>
    <property type="match status" value="1"/>
</dbReference>
<keyword evidence="14" id="KW-1185">Reference proteome</keyword>
<comment type="subcellular location">
    <subcellularLocation>
        <location evidence="1">Cell membrane</location>
        <topology evidence="1">Single-pass membrane protein</topology>
    </subcellularLocation>
</comment>
<reference evidence="13" key="3">
    <citation type="submission" date="2025-09" db="UniProtKB">
        <authorList>
            <consortium name="Ensembl"/>
        </authorList>
    </citation>
    <scope>IDENTIFICATION</scope>
</reference>
<dbReference type="GO" id="GO:0007411">
    <property type="term" value="P:axon guidance"/>
    <property type="evidence" value="ECO:0007669"/>
    <property type="project" value="UniProtKB-ARBA"/>
</dbReference>
<dbReference type="PANTHER" id="PTHR22625:SF7">
    <property type="entry name" value="PLEXIN-D1"/>
    <property type="match status" value="1"/>
</dbReference>
<dbReference type="InterPro" id="IPR031148">
    <property type="entry name" value="Plexin"/>
</dbReference>
<dbReference type="SMART" id="SM00429">
    <property type="entry name" value="IPT"/>
    <property type="match status" value="3"/>
</dbReference>
<dbReference type="SUPFAM" id="SSF103575">
    <property type="entry name" value="Plexin repeat"/>
    <property type="match status" value="1"/>
</dbReference>
<dbReference type="SMART" id="SM00423">
    <property type="entry name" value="PSI"/>
    <property type="match status" value="3"/>
</dbReference>
<evidence type="ECO:0000256" key="5">
    <source>
        <dbReference type="ARBA" id="ARBA00022737"/>
    </source>
</evidence>
<dbReference type="InterPro" id="IPR001627">
    <property type="entry name" value="Semap_dom"/>
</dbReference>
<dbReference type="GO" id="GO:0017154">
    <property type="term" value="F:semaphorin receptor activity"/>
    <property type="evidence" value="ECO:0007669"/>
    <property type="project" value="InterPro"/>
</dbReference>
<dbReference type="SMART" id="SM00630">
    <property type="entry name" value="Sema"/>
    <property type="match status" value="1"/>
</dbReference>
<dbReference type="Gene3D" id="2.130.10.10">
    <property type="entry name" value="YVTN repeat-like/Quinoprotein amine dehydrogenase"/>
    <property type="match status" value="1"/>
</dbReference>
<dbReference type="InterPro" id="IPR016201">
    <property type="entry name" value="PSI"/>
</dbReference>
<evidence type="ECO:0000256" key="3">
    <source>
        <dbReference type="ARBA" id="ARBA00022692"/>
    </source>
</evidence>
<dbReference type="InterPro" id="IPR015943">
    <property type="entry name" value="WD40/YVTN_repeat-like_dom_sf"/>
</dbReference>
<dbReference type="GO" id="GO:0050772">
    <property type="term" value="P:positive regulation of axonogenesis"/>
    <property type="evidence" value="ECO:0007669"/>
    <property type="project" value="TreeGrafter"/>
</dbReference>
<feature type="transmembrane region" description="Helical" evidence="11">
    <location>
        <begin position="1113"/>
        <end position="1136"/>
    </location>
</feature>
<sequence length="1753" mass="197147">HTFLSLLNAPLGTEHAEATVLLLGVLALETRRSASALHIQQAFTSPNHTNNFVVDPVSRKVYLATVNTVYQLNGTLSLEVEQRTGPVEDNLLCHAPQLPQAPCEHPKSLTDNYNKLLELDREQGVVVVCGSVYQGFCELRKMGNVSEIAVEFPPQGEKTVFPSMLNIAANHPNASTVGLIFRSHGGNTRLLVGATYTGAGTQFFPKNHSKEDLRFENTPEIAIRSLNIKDLSRLFTYDINPSEDNVFKIKQEVKPKNKLNFVHAFIQKTYSYIAFNNDAKMGHKESQPNSMLSRICLDTESRRKSSGPDSRKLTESYIQMPLQCGSNGDIYNRLLSVYPAEIQAGPGRGPESYLFGVFSKADRESALCAFRFRDIEEEIRQARRNCSNSPSSDVQVLDSVIQGSGAACIQKGNLVLQPEQLDCGAAHLQHPLALQRPLRASPLYENQGLTSVSVDSVHNHTVVFLGTSNGRLCKVRPTQQIVEIRAWTVSSEAVHHIMTFDPNDSNFLYVMTSHHMLRVKVAECDQWKSCSSCLGAGDAHCGWCTLENSVPDLIGSRVECEYRPGISTAATLHLDYGPAQIQTCPLLPRENYRPIPPRTDHLTVSVAIKVNGTSVVSGSFIIYDCERTGAIHPKTSCMSCLSTRWKCYWDQENHLCLSSKDETKENLLEVSSSHLNLSRQKFGGVHDVSVIRQKPDSSGKIQVFFNNLTPDWLITVYLWLFYIGLCVSLVPLVEVYNCGVGSSDCSQCWGREDQGHLCGWCENSCRPRDDCQPITDPCPAPEIHKISPLRGPTEGGTLLTVQGRNLGQRPAGVKIFIGDVPLLQLVCACLPEREGVLVSPVEFVRVDVNQSGTGASKEKFSYLLLSMEPEKGSRAGGTRVTLRGEHLDIGSQVRVKVNDTLECSITEKTDEMIECVMPPALQALTESVAVCVEFEDHPCKNSELSTIYTYEKNPTISSIHPKKSFLSGGRTITVSGRGFDLVQSVTMQVREIGQMQDCLVLSSSTIICRSPASTQSQETSVQFVLNGVLYTGDGPSSSDNKQEEEDGDLHKGHFLLEYVEDPQFFTANKEKLIKHHSGEPLTLIINVSDAAQTVQVGNFHHTIAKVQLGGSELAIVVSIVVCCVLLLLCTVALVVYCTKSRRAERYWQKTLLQMEEMESQIREEIRKGFAELQTDMTDLTKELNRSQGIPFLEYKQFVTRTFFPKVRNPFLTCYLISPGRLTIPFFSLGDLIFPSFCATNTTRPNIEEGITLFSTLLNNKHFLITFVHALEQQKDFAVRDRCSLASLLTIALHGKLEYYTSIMKDLLVDLIDASASRNPKLMLRRTESVVEKMLTNWMSICMYSYLKETVGEPFFLLLCAIKQQINKGSIDAITGKARYTLNEEWLLRENVEAKPQNINVSFQGCGMDSLSVRVMNTDTICQVKEKIIEAFYKNLPFSQWPRAEDVDLEWFDSGSNSRLLQDLDNSSVMEDGRKKLNTVFHYQVRARACMCVFKDLDTEKYVHLVLPHDELIETKKAHRHSHRKKVLPEIYLTRLLSTKGTLQKFLDDLFQAILCIPPERPPLAVKYFFDFLEEQADKRGITDPDTLHIWKTNSLPLRFWVNILKNPQFVFDIDKTDHMDACLSVIAQAFIDACSISDLQLGKDSPTNKLLYAKEIPEYKKRVQCYYKQIQDMSPLSEQEMNAHLAEESRKYRNEFNTNLALTEIYKYAKRYRNQVVNALETNPTARRTQLHHRFEQVIALMEDNIYECCSEA</sequence>
<dbReference type="Gene3D" id="1.10.506.10">
    <property type="entry name" value="GTPase Activation - p120gap, domain 1"/>
    <property type="match status" value="1"/>
</dbReference>
<dbReference type="FunFam" id="2.130.10.10:FF:000386">
    <property type="entry name" value="Plexin D1"/>
    <property type="match status" value="1"/>
</dbReference>
<proteinExistence type="predicted"/>
<dbReference type="InterPro" id="IPR013783">
    <property type="entry name" value="Ig-like_fold"/>
</dbReference>
<dbReference type="GO" id="GO:0008360">
    <property type="term" value="P:regulation of cell shape"/>
    <property type="evidence" value="ECO:0007669"/>
    <property type="project" value="TreeGrafter"/>
</dbReference>
<evidence type="ECO:0000313" key="14">
    <source>
        <dbReference type="Proteomes" id="UP000694548"/>
    </source>
</evidence>
<keyword evidence="5" id="KW-0677">Repeat</keyword>
<reference evidence="13" key="1">
    <citation type="submission" date="2014-08" db="EMBL/GenBank/DDBJ databases">
        <authorList>
            <person name="Senf B."/>
            <person name="Petzold A."/>
            <person name="Downie B.R."/>
            <person name="Koch P."/>
            <person name="Platzer M."/>
        </authorList>
    </citation>
    <scope>NUCLEOTIDE SEQUENCE [LARGE SCALE GENOMIC DNA]</scope>
    <source>
        <strain evidence="13">GRZ</strain>
    </source>
</reference>
<dbReference type="GO" id="GO:0043542">
    <property type="term" value="P:endothelial cell migration"/>
    <property type="evidence" value="ECO:0007669"/>
    <property type="project" value="TreeGrafter"/>
</dbReference>
<dbReference type="InterPro" id="IPR014756">
    <property type="entry name" value="Ig_E-set"/>
</dbReference>
<dbReference type="GO" id="GO:0030334">
    <property type="term" value="P:regulation of cell migration"/>
    <property type="evidence" value="ECO:0007669"/>
    <property type="project" value="TreeGrafter"/>
</dbReference>
<keyword evidence="2" id="KW-1003">Cell membrane</keyword>
<evidence type="ECO:0000256" key="4">
    <source>
        <dbReference type="ARBA" id="ARBA00022729"/>
    </source>
</evidence>
<dbReference type="GeneTree" id="ENSGT01150000286928"/>
<dbReference type="SUPFAM" id="SSF101912">
    <property type="entry name" value="Sema domain"/>
    <property type="match status" value="1"/>
</dbReference>
<dbReference type="Pfam" id="PF20170">
    <property type="entry name" value="Plexin_RBD"/>
    <property type="match status" value="1"/>
</dbReference>
<feature type="domain" description="Sema" evidence="12">
    <location>
        <begin position="20"/>
        <end position="521"/>
    </location>
</feature>